<name>A0ACC1HL95_9FUNG</name>
<comment type="caution">
    <text evidence="1">The sequence shown here is derived from an EMBL/GenBank/DDBJ whole genome shotgun (WGS) entry which is preliminary data.</text>
</comment>
<keyword evidence="2" id="KW-1185">Reference proteome</keyword>
<sequence length="119" mass="13249">MAPAFLGRLQIKPPPQISANILRSALVSTLAEKGDLTFKDIRKQAFAEHSINPYPRYEPPSPDSRLFTIPEIVDQWLPRLANGEKDSSANITIHARISGRREASKKLVFLGAMQLGRTI</sequence>
<protein>
    <submittedName>
        <fullName evidence="1">Uncharacterized protein</fullName>
    </submittedName>
</protein>
<proteinExistence type="predicted"/>
<reference evidence="1" key="1">
    <citation type="submission" date="2022-06" db="EMBL/GenBank/DDBJ databases">
        <title>Phylogenomic reconstructions and comparative analyses of Kickxellomycotina fungi.</title>
        <authorList>
            <person name="Reynolds N.K."/>
            <person name="Stajich J.E."/>
            <person name="Barry K."/>
            <person name="Grigoriev I.V."/>
            <person name="Crous P."/>
            <person name="Smith M.E."/>
        </authorList>
    </citation>
    <scope>NUCLEOTIDE SEQUENCE</scope>
    <source>
        <strain evidence="1">RSA 2271</strain>
    </source>
</reference>
<feature type="non-terminal residue" evidence="1">
    <location>
        <position position="119"/>
    </location>
</feature>
<accession>A0ACC1HL95</accession>
<dbReference type="EMBL" id="JAMZIH010004749">
    <property type="protein sequence ID" value="KAJ1676165.1"/>
    <property type="molecule type" value="Genomic_DNA"/>
</dbReference>
<organism evidence="1 2">
    <name type="scientific">Spiromyces aspiralis</name>
    <dbReference type="NCBI Taxonomy" id="68401"/>
    <lineage>
        <taxon>Eukaryota</taxon>
        <taxon>Fungi</taxon>
        <taxon>Fungi incertae sedis</taxon>
        <taxon>Zoopagomycota</taxon>
        <taxon>Kickxellomycotina</taxon>
        <taxon>Kickxellomycetes</taxon>
        <taxon>Kickxellales</taxon>
        <taxon>Kickxellaceae</taxon>
        <taxon>Spiromyces</taxon>
    </lineage>
</organism>
<gene>
    <name evidence="1" type="ORF">EV182_008738</name>
</gene>
<evidence type="ECO:0000313" key="1">
    <source>
        <dbReference type="EMBL" id="KAJ1676165.1"/>
    </source>
</evidence>
<dbReference type="Proteomes" id="UP001145114">
    <property type="component" value="Unassembled WGS sequence"/>
</dbReference>
<evidence type="ECO:0000313" key="2">
    <source>
        <dbReference type="Proteomes" id="UP001145114"/>
    </source>
</evidence>